<sequence>MTDPVSIATGIMGLTAFAIQSRKALYSTIESLKHNARIVPSIRFSFRDFFISTSKGKDIAELRSLLAAYKSTIVIALADANIQQVNITAKLRRENKQTTDDTTSDLHELFRRCSEAPQGPSPRVDTAAQSDEIESSDIAEEKASIEECLMRTDEEFDSIKQCLSICQEATEQVTNERINGFGDVSMADDGGSRSLFPPLEISYRRSA</sequence>
<feature type="domain" description="Azaphilone pigments biosynthesis cluster protein L N-terminal" evidence="2">
    <location>
        <begin position="43"/>
        <end position="149"/>
    </location>
</feature>
<accession>A0ABR0JTR2</accession>
<proteinExistence type="predicted"/>
<evidence type="ECO:0000313" key="3">
    <source>
        <dbReference type="EMBL" id="KAK5072260.1"/>
    </source>
</evidence>
<dbReference type="Proteomes" id="UP001345013">
    <property type="component" value="Unassembled WGS sequence"/>
</dbReference>
<organism evidence="3 4">
    <name type="scientific">Lithohypha guttulata</name>
    <dbReference type="NCBI Taxonomy" id="1690604"/>
    <lineage>
        <taxon>Eukaryota</taxon>
        <taxon>Fungi</taxon>
        <taxon>Dikarya</taxon>
        <taxon>Ascomycota</taxon>
        <taxon>Pezizomycotina</taxon>
        <taxon>Eurotiomycetes</taxon>
        <taxon>Chaetothyriomycetidae</taxon>
        <taxon>Chaetothyriales</taxon>
        <taxon>Trichomeriaceae</taxon>
        <taxon>Lithohypha</taxon>
    </lineage>
</organism>
<dbReference type="InterPro" id="IPR031348">
    <property type="entry name" value="PigL_N"/>
</dbReference>
<feature type="domain" description="Azaphilone pigments biosynthesis cluster protein L N-terminal" evidence="2">
    <location>
        <begin position="2"/>
        <end position="39"/>
    </location>
</feature>
<reference evidence="3 4" key="1">
    <citation type="submission" date="2023-08" db="EMBL/GenBank/DDBJ databases">
        <title>Black Yeasts Isolated from many extreme environments.</title>
        <authorList>
            <person name="Coleine C."/>
            <person name="Stajich J.E."/>
            <person name="Selbmann L."/>
        </authorList>
    </citation>
    <scope>NUCLEOTIDE SEQUENCE [LARGE SCALE GENOMIC DNA]</scope>
    <source>
        <strain evidence="3 4">CCFEE 5885</strain>
    </source>
</reference>
<keyword evidence="4" id="KW-1185">Reference proteome</keyword>
<evidence type="ECO:0000259" key="2">
    <source>
        <dbReference type="Pfam" id="PF17111"/>
    </source>
</evidence>
<feature type="region of interest" description="Disordered" evidence="1">
    <location>
        <begin position="113"/>
        <end position="137"/>
    </location>
</feature>
<dbReference type="EMBL" id="JAVRRG010000341">
    <property type="protein sequence ID" value="KAK5072260.1"/>
    <property type="molecule type" value="Genomic_DNA"/>
</dbReference>
<protein>
    <recommendedName>
        <fullName evidence="2">Azaphilone pigments biosynthesis cluster protein L N-terminal domain-containing protein</fullName>
    </recommendedName>
</protein>
<evidence type="ECO:0000313" key="4">
    <source>
        <dbReference type="Proteomes" id="UP001345013"/>
    </source>
</evidence>
<evidence type="ECO:0000256" key="1">
    <source>
        <dbReference type="SAM" id="MobiDB-lite"/>
    </source>
</evidence>
<comment type="caution">
    <text evidence="3">The sequence shown here is derived from an EMBL/GenBank/DDBJ whole genome shotgun (WGS) entry which is preliminary data.</text>
</comment>
<name>A0ABR0JTR2_9EURO</name>
<gene>
    <name evidence="3" type="ORF">LTR24_010496</name>
</gene>
<dbReference type="Pfam" id="PF17111">
    <property type="entry name" value="PigL_N"/>
    <property type="match status" value="2"/>
</dbReference>